<keyword evidence="1" id="KW-0472">Membrane</keyword>
<keyword evidence="1" id="KW-0812">Transmembrane</keyword>
<dbReference type="EMBL" id="QFFJ01000001">
    <property type="protein sequence ID" value="RBL93294.1"/>
    <property type="molecule type" value="Genomic_DNA"/>
</dbReference>
<organism evidence="3 4">
    <name type="scientific">Chitinophaga flava</name>
    <dbReference type="NCBI Taxonomy" id="2259036"/>
    <lineage>
        <taxon>Bacteria</taxon>
        <taxon>Pseudomonadati</taxon>
        <taxon>Bacteroidota</taxon>
        <taxon>Chitinophagia</taxon>
        <taxon>Chitinophagales</taxon>
        <taxon>Chitinophagaceae</taxon>
        <taxon>Chitinophaga</taxon>
    </lineage>
</organism>
<name>A0A365Y5L7_9BACT</name>
<proteinExistence type="predicted"/>
<dbReference type="GO" id="GO:0016052">
    <property type="term" value="P:carbohydrate catabolic process"/>
    <property type="evidence" value="ECO:0007669"/>
    <property type="project" value="InterPro"/>
</dbReference>
<evidence type="ECO:0000313" key="3">
    <source>
        <dbReference type="EMBL" id="RBL93294.1"/>
    </source>
</evidence>
<feature type="transmembrane region" description="Helical" evidence="1">
    <location>
        <begin position="12"/>
        <end position="32"/>
    </location>
</feature>
<evidence type="ECO:0000313" key="4">
    <source>
        <dbReference type="Proteomes" id="UP000253410"/>
    </source>
</evidence>
<dbReference type="PANTHER" id="PTHR35532">
    <property type="entry name" value="SIMILAR TO POLYHYDROXYALKANOATE DEPOLYMERASE"/>
    <property type="match status" value="1"/>
</dbReference>
<reference evidence="3 4" key="1">
    <citation type="submission" date="2018-05" db="EMBL/GenBank/DDBJ databases">
        <title>Chitinophaga sp. K3CV102501T nov., isolated from isolated from a monsoon evergreen broad-leaved forest soil.</title>
        <authorList>
            <person name="Lv Y."/>
        </authorList>
    </citation>
    <scope>NUCLEOTIDE SEQUENCE [LARGE SCALE GENOMIC DNA]</scope>
    <source>
        <strain evidence="3 4">GDMCC 1.1325</strain>
    </source>
</reference>
<dbReference type="OrthoDB" id="9786766at2"/>
<dbReference type="CDD" id="cd09620">
    <property type="entry name" value="CBM9_like_3"/>
    <property type="match status" value="1"/>
</dbReference>
<dbReference type="GO" id="GO:0004553">
    <property type="term" value="F:hydrolase activity, hydrolyzing O-glycosyl compounds"/>
    <property type="evidence" value="ECO:0007669"/>
    <property type="project" value="InterPro"/>
</dbReference>
<dbReference type="Gene3D" id="2.60.40.1190">
    <property type="match status" value="1"/>
</dbReference>
<keyword evidence="1" id="KW-1133">Transmembrane helix</keyword>
<feature type="domain" description="Carbohydrate-binding" evidence="2">
    <location>
        <begin position="60"/>
        <end position="246"/>
    </location>
</feature>
<dbReference type="PANTHER" id="PTHR35532:SF5">
    <property type="entry name" value="CARBOHYDRATE-BINDING DOMAIN-CONTAINING PROTEIN"/>
    <property type="match status" value="1"/>
</dbReference>
<comment type="caution">
    <text evidence="3">The sequence shown here is derived from an EMBL/GenBank/DDBJ whole genome shotgun (WGS) entry which is preliminary data.</text>
</comment>
<dbReference type="AlphaFoldDB" id="A0A365Y5L7"/>
<evidence type="ECO:0000259" key="2">
    <source>
        <dbReference type="Pfam" id="PF06452"/>
    </source>
</evidence>
<dbReference type="Proteomes" id="UP000253410">
    <property type="component" value="Unassembled WGS sequence"/>
</dbReference>
<dbReference type="Pfam" id="PF06452">
    <property type="entry name" value="CBM9_1"/>
    <property type="match status" value="1"/>
</dbReference>
<sequence length="374" mass="43530">MTSSNHYPRKVLTRAIIIFISLITSITVTVMGQTFSESFKPFTGTPRHYICYQTNDSISIDGKLSETAWQQVPWTEDFTDIEGNAKPKPPLRTQVKMMWDQHYLYIAAVMQEPHIWATLKEHDAIIFHDNDFEVFIDPDGDTHQYFELEINAYNTVMDLFMNKPYRNGGNALLNWDTKGVKTAVHINGTLNQPNDEDKEWTVEMAIPFNALRFFNDVRRPADSTIWRINFSRVEWDTKVEDNQYVKLKKPENNWVWSPQEIINMHAPERWGYLQFSTQPTGGKTVNFQMPATEPAKRYLWNIYHQQLQYWLSHRKFASSLQELKVPAKQTTADGAVYSLQMEGISSQFNASIQGNTFNGIIRINQEGRITTERK</sequence>
<gene>
    <name evidence="3" type="ORF">DF182_12225</name>
</gene>
<dbReference type="InterPro" id="IPR010502">
    <property type="entry name" value="Carb-bd_dom_fam9"/>
</dbReference>
<dbReference type="SUPFAM" id="SSF49344">
    <property type="entry name" value="CBD9-like"/>
    <property type="match status" value="1"/>
</dbReference>
<dbReference type="RefSeq" id="WP_113615891.1">
    <property type="nucleotide sequence ID" value="NZ_QFFJ01000001.1"/>
</dbReference>
<keyword evidence="4" id="KW-1185">Reference proteome</keyword>
<protein>
    <submittedName>
        <fullName evidence="3">Carbohydrate-binding family 9-like protein</fullName>
    </submittedName>
</protein>
<evidence type="ECO:0000256" key="1">
    <source>
        <dbReference type="SAM" id="Phobius"/>
    </source>
</evidence>
<dbReference type="GO" id="GO:0030246">
    <property type="term" value="F:carbohydrate binding"/>
    <property type="evidence" value="ECO:0007669"/>
    <property type="project" value="InterPro"/>
</dbReference>
<accession>A0A365Y5L7</accession>